<dbReference type="AlphaFoldDB" id="A0A086J8U1"/>
<reference evidence="5 6" key="1">
    <citation type="submission" date="2014-03" db="EMBL/GenBank/DDBJ databases">
        <authorList>
            <person name="Sibley D."/>
            <person name="Venepally P."/>
            <person name="Karamycheva S."/>
            <person name="Hadjithomas M."/>
            <person name="Khan A."/>
            <person name="Brunk B."/>
            <person name="Roos D."/>
            <person name="Caler E."/>
            <person name="Lorenzi H."/>
        </authorList>
    </citation>
    <scope>NUCLEOTIDE SEQUENCE [LARGE SCALE GENOMIC DNA]</scope>
    <source>
        <strain evidence="6">p89</strain>
    </source>
</reference>
<dbReference type="OrthoDB" id="331442at2759"/>
<dbReference type="InterPro" id="IPR015943">
    <property type="entry name" value="WD40/YVTN_repeat-like_dom_sf"/>
</dbReference>
<dbReference type="InterPro" id="IPR019775">
    <property type="entry name" value="WD40_repeat_CS"/>
</dbReference>
<keyword evidence="1 3" id="KW-0853">WD repeat</keyword>
<feature type="compositionally biased region" description="Basic and acidic residues" evidence="4">
    <location>
        <begin position="80"/>
        <end position="101"/>
    </location>
</feature>
<feature type="compositionally biased region" description="Low complexity" evidence="4">
    <location>
        <begin position="312"/>
        <end position="325"/>
    </location>
</feature>
<dbReference type="PROSITE" id="PS50294">
    <property type="entry name" value="WD_REPEATS_REGION"/>
    <property type="match status" value="1"/>
</dbReference>
<feature type="compositionally biased region" description="Polar residues" evidence="4">
    <location>
        <begin position="326"/>
        <end position="338"/>
    </location>
</feature>
<dbReference type="SMART" id="SM00320">
    <property type="entry name" value="WD40"/>
    <property type="match status" value="5"/>
</dbReference>
<dbReference type="VEuPathDB" id="ToxoDB:TGP89_281480"/>
<proteinExistence type="predicted"/>
<feature type="compositionally biased region" description="Low complexity" evidence="4">
    <location>
        <begin position="25"/>
        <end position="44"/>
    </location>
</feature>
<dbReference type="PANTHER" id="PTHR19848">
    <property type="entry name" value="WD40 REPEAT PROTEIN"/>
    <property type="match status" value="1"/>
</dbReference>
<evidence type="ECO:0000256" key="3">
    <source>
        <dbReference type="PROSITE-ProRule" id="PRU00221"/>
    </source>
</evidence>
<organism evidence="5 6">
    <name type="scientific">Toxoplasma gondii p89</name>
    <dbReference type="NCBI Taxonomy" id="943119"/>
    <lineage>
        <taxon>Eukaryota</taxon>
        <taxon>Sar</taxon>
        <taxon>Alveolata</taxon>
        <taxon>Apicomplexa</taxon>
        <taxon>Conoidasida</taxon>
        <taxon>Coccidia</taxon>
        <taxon>Eucoccidiorida</taxon>
        <taxon>Eimeriorina</taxon>
        <taxon>Sarcocystidae</taxon>
        <taxon>Toxoplasma</taxon>
    </lineage>
</organism>
<dbReference type="Proteomes" id="UP000028828">
    <property type="component" value="Unassembled WGS sequence"/>
</dbReference>
<feature type="repeat" description="WD" evidence="3">
    <location>
        <begin position="183"/>
        <end position="223"/>
    </location>
</feature>
<evidence type="ECO:0000256" key="4">
    <source>
        <dbReference type="SAM" id="MobiDB-lite"/>
    </source>
</evidence>
<feature type="compositionally biased region" description="Basic and acidic residues" evidence="4">
    <location>
        <begin position="253"/>
        <end position="274"/>
    </location>
</feature>
<dbReference type="Gene3D" id="2.130.10.10">
    <property type="entry name" value="YVTN repeat-like/Quinoprotein amine dehydrogenase"/>
    <property type="match status" value="2"/>
</dbReference>
<feature type="compositionally biased region" description="Low complexity" evidence="4">
    <location>
        <begin position="51"/>
        <end position="62"/>
    </location>
</feature>
<evidence type="ECO:0000313" key="5">
    <source>
        <dbReference type="EMBL" id="KFG28559.1"/>
    </source>
</evidence>
<dbReference type="SUPFAM" id="SSF50978">
    <property type="entry name" value="WD40 repeat-like"/>
    <property type="match status" value="1"/>
</dbReference>
<sequence length="661" mass="69745">MAEEFLPASSSASSQRGGGRRETGRQSSSSPSRSLLSRSSGRLSTSRRDMLLLSSSLPSSARVAGEPAPQSRDAGPGQRGSREEAQASIPTREKNDSAEDRRSAGVLRWLRQFAPLRRRLSATRTVLPRLTVLPDGHDRSVLSVDIHPCGDFAVSGSADHGLRLFSLPPRLAPGLVGELFRAREGHADWVTCCAFAPDGSVVSGAMDGKLFLWNTKNHLLRRSSHATRTSRNLLPSPGSATHWAAAAAAPPLARERGERGRSQEGEASRGRERLSAQTQTCRASTNRISGREFRGGHLASISGLQIAPVTSSQPAASSLSDAASSRGTQEFARQTSGSEPPAFCMTSGYDGFLRLWNLQTLREMVALSRVAEGSPLAPSPLVRFVWANAFACAGSKAGDLTVWDVNAGRRVCSSRGGLHAAGVACLRLWASFCGVETVPLLASGSVRDGQLALWDLRAFSSPVASLQAHAGSLNEILCLSDSGGALGNSDRRMATERVLCTMGADGACRFWDLRRLSSGGQAATRERTDTGSANGALLREVCLGGPARGFLCGDVVHSGFVCGGAGDGSVYLMSAGDGDADSEFGCHFAEANELPGVCWRLQSDRKGAVQVLRAVVTPANAAEGASDQFEEDRGSQASKQEIVRGVIAGGDDGHLSFIEFD</sequence>
<accession>A0A086J8U1</accession>
<evidence type="ECO:0000256" key="1">
    <source>
        <dbReference type="ARBA" id="ARBA00022574"/>
    </source>
</evidence>
<feature type="region of interest" description="Disordered" evidence="4">
    <location>
        <begin position="223"/>
        <end position="288"/>
    </location>
</feature>
<comment type="caution">
    <text evidence="5">The sequence shown here is derived from an EMBL/GenBank/DDBJ whole genome shotgun (WGS) entry which is preliminary data.</text>
</comment>
<dbReference type="PROSITE" id="PS00678">
    <property type="entry name" value="WD_REPEATS_1"/>
    <property type="match status" value="1"/>
</dbReference>
<dbReference type="EMBL" id="AEYI02002345">
    <property type="protein sequence ID" value="KFG28559.1"/>
    <property type="molecule type" value="Genomic_DNA"/>
</dbReference>
<evidence type="ECO:0000256" key="2">
    <source>
        <dbReference type="ARBA" id="ARBA00022737"/>
    </source>
</evidence>
<gene>
    <name evidence="5" type="ORF">TGP89_281480</name>
</gene>
<feature type="repeat" description="WD" evidence="3">
    <location>
        <begin position="134"/>
        <end position="167"/>
    </location>
</feature>
<keyword evidence="2" id="KW-0677">Repeat</keyword>
<evidence type="ECO:0000313" key="6">
    <source>
        <dbReference type="Proteomes" id="UP000028828"/>
    </source>
</evidence>
<dbReference type="InterPro" id="IPR001680">
    <property type="entry name" value="WD40_rpt"/>
</dbReference>
<feature type="compositionally biased region" description="Polar residues" evidence="4">
    <location>
        <begin position="275"/>
        <end position="288"/>
    </location>
</feature>
<dbReference type="PANTHER" id="PTHR19848:SF7">
    <property type="entry name" value="F-BOX AND WD-40 DOMAIN PROTEIN 7"/>
    <property type="match status" value="1"/>
</dbReference>
<feature type="region of interest" description="Disordered" evidence="4">
    <location>
        <begin position="312"/>
        <end position="339"/>
    </location>
</feature>
<dbReference type="Pfam" id="PF00400">
    <property type="entry name" value="WD40"/>
    <property type="match status" value="2"/>
</dbReference>
<feature type="region of interest" description="Disordered" evidence="4">
    <location>
        <begin position="1"/>
        <end position="101"/>
    </location>
</feature>
<dbReference type="InterPro" id="IPR036322">
    <property type="entry name" value="WD40_repeat_dom_sf"/>
</dbReference>
<name>A0A086J8U1_TOXGO</name>
<protein>
    <submittedName>
        <fullName evidence="5">WD domain, G-beta repeat-containing protein</fullName>
    </submittedName>
</protein>
<dbReference type="PROSITE" id="PS50082">
    <property type="entry name" value="WD_REPEATS_2"/>
    <property type="match status" value="2"/>
</dbReference>